<reference evidence="3" key="1">
    <citation type="journal article" date="2019" name="Int. J. Syst. Evol. Microbiol.">
        <title>The Global Catalogue of Microorganisms (GCM) 10K type strain sequencing project: providing services to taxonomists for standard genome sequencing and annotation.</title>
        <authorList>
            <consortium name="The Broad Institute Genomics Platform"/>
            <consortium name="The Broad Institute Genome Sequencing Center for Infectious Disease"/>
            <person name="Wu L."/>
            <person name="Ma J."/>
        </authorList>
    </citation>
    <scope>NUCLEOTIDE SEQUENCE [LARGE SCALE GENOMIC DNA]</scope>
    <source>
        <strain evidence="3">KCTC 42984</strain>
    </source>
</reference>
<dbReference type="RefSeq" id="WP_379509027.1">
    <property type="nucleotide sequence ID" value="NZ_JBHRTQ010000005.1"/>
</dbReference>
<feature type="region of interest" description="Disordered" evidence="1">
    <location>
        <begin position="31"/>
        <end position="53"/>
    </location>
</feature>
<keyword evidence="3" id="KW-1185">Reference proteome</keyword>
<evidence type="ECO:0000313" key="2">
    <source>
        <dbReference type="EMBL" id="MFC3173640.1"/>
    </source>
</evidence>
<organism evidence="2 3">
    <name type="scientific">Novosphingobium bradum</name>
    <dbReference type="NCBI Taxonomy" id="1737444"/>
    <lineage>
        <taxon>Bacteria</taxon>
        <taxon>Pseudomonadati</taxon>
        <taxon>Pseudomonadota</taxon>
        <taxon>Alphaproteobacteria</taxon>
        <taxon>Sphingomonadales</taxon>
        <taxon>Sphingomonadaceae</taxon>
        <taxon>Novosphingobium</taxon>
    </lineage>
</organism>
<proteinExistence type="predicted"/>
<dbReference type="EMBL" id="JBHRTQ010000005">
    <property type="protein sequence ID" value="MFC3173640.1"/>
    <property type="molecule type" value="Genomic_DNA"/>
</dbReference>
<protein>
    <submittedName>
        <fullName evidence="2">Uncharacterized protein</fullName>
    </submittedName>
</protein>
<feature type="compositionally biased region" description="Basic and acidic residues" evidence="1">
    <location>
        <begin position="31"/>
        <end position="43"/>
    </location>
</feature>
<gene>
    <name evidence="2" type="ORF">ACFOD9_05185</name>
</gene>
<dbReference type="Proteomes" id="UP001595604">
    <property type="component" value="Unassembled WGS sequence"/>
</dbReference>
<evidence type="ECO:0000256" key="1">
    <source>
        <dbReference type="SAM" id="MobiDB-lite"/>
    </source>
</evidence>
<sequence length="79" mass="8812">MSTATFGTARHPFRATLPLRTLRRLPRHEPEVQARIDAFRPPEADAEAPPRRSGLTAQDVKDFLIAYVACFMAVSAFLS</sequence>
<name>A0ABV7ILT7_9SPHN</name>
<comment type="caution">
    <text evidence="2">The sequence shown here is derived from an EMBL/GenBank/DDBJ whole genome shotgun (WGS) entry which is preliminary data.</text>
</comment>
<evidence type="ECO:0000313" key="3">
    <source>
        <dbReference type="Proteomes" id="UP001595604"/>
    </source>
</evidence>
<accession>A0ABV7ILT7</accession>